<organism evidence="2 3">
    <name type="scientific">Gemmobacter megaterium</name>
    <dbReference type="NCBI Taxonomy" id="1086013"/>
    <lineage>
        <taxon>Bacteria</taxon>
        <taxon>Pseudomonadati</taxon>
        <taxon>Pseudomonadota</taxon>
        <taxon>Alphaproteobacteria</taxon>
        <taxon>Rhodobacterales</taxon>
        <taxon>Paracoccaceae</taxon>
        <taxon>Gemmobacter</taxon>
    </lineage>
</organism>
<evidence type="ECO:0000259" key="1">
    <source>
        <dbReference type="Pfam" id="PF01370"/>
    </source>
</evidence>
<accession>A0A1N7PVC7</accession>
<dbReference type="InterPro" id="IPR036291">
    <property type="entry name" value="NAD(P)-bd_dom_sf"/>
</dbReference>
<name>A0A1N7PVC7_9RHOB</name>
<dbReference type="EMBL" id="FTOT01000006">
    <property type="protein sequence ID" value="SIT14551.1"/>
    <property type="molecule type" value="Genomic_DNA"/>
</dbReference>
<sequence>MTKADILVMGATGKVGRLLRAHWRGTGMATAWQGRSAGLAPGWVRWEAGMPMPPTHILCLLSGVTAGDTTALEENRKIGLEVAKAAIAADVDCILLASTMAVYGLTPRGGASEDTPAETPRPYGLAKLAMEKAMADHLHGTSTALCALRLGNVAGADMLGSVVATGRRVVLDRFADGHGPVRSYVGPGHLARVVEGLAHRVLRGGALPAVLNVAGQQPVAMADILHAAMLPFDWQDAGRDAVQHVSMDCTRLASLIPANPPQESAAGLAQEWLEAARA</sequence>
<dbReference type="Pfam" id="PF01370">
    <property type="entry name" value="Epimerase"/>
    <property type="match status" value="1"/>
</dbReference>
<dbReference type="InterPro" id="IPR001509">
    <property type="entry name" value="Epimerase_deHydtase"/>
</dbReference>
<keyword evidence="3" id="KW-1185">Reference proteome</keyword>
<proteinExistence type="predicted"/>
<feature type="domain" description="NAD-dependent epimerase/dehydratase" evidence="1">
    <location>
        <begin position="70"/>
        <end position="157"/>
    </location>
</feature>
<dbReference type="Gene3D" id="3.40.50.720">
    <property type="entry name" value="NAD(P)-binding Rossmann-like Domain"/>
    <property type="match status" value="1"/>
</dbReference>
<evidence type="ECO:0000313" key="3">
    <source>
        <dbReference type="Proteomes" id="UP000186141"/>
    </source>
</evidence>
<evidence type="ECO:0000313" key="2">
    <source>
        <dbReference type="EMBL" id="SIT14551.1"/>
    </source>
</evidence>
<dbReference type="OrthoDB" id="7687386at2"/>
<dbReference type="Proteomes" id="UP000186141">
    <property type="component" value="Unassembled WGS sequence"/>
</dbReference>
<reference evidence="2 3" key="1">
    <citation type="submission" date="2017-01" db="EMBL/GenBank/DDBJ databases">
        <authorList>
            <person name="Mah S.A."/>
            <person name="Swanson W.J."/>
            <person name="Moy G.W."/>
            <person name="Vacquier V.D."/>
        </authorList>
    </citation>
    <scope>NUCLEOTIDE SEQUENCE [LARGE SCALE GENOMIC DNA]</scope>
    <source>
        <strain evidence="2 3">DSM 26375</strain>
    </source>
</reference>
<gene>
    <name evidence="2" type="ORF">SAMN05421774_106170</name>
</gene>
<protein>
    <submittedName>
        <fullName evidence="2">NAD dependent epimerase/dehydratase family protein</fullName>
    </submittedName>
</protein>
<dbReference type="RefSeq" id="WP_076532710.1">
    <property type="nucleotide sequence ID" value="NZ_BMEH01000006.1"/>
</dbReference>
<dbReference type="AlphaFoldDB" id="A0A1N7PVC7"/>
<dbReference type="STRING" id="1086013.SAMN05421774_106170"/>
<dbReference type="SUPFAM" id="SSF51735">
    <property type="entry name" value="NAD(P)-binding Rossmann-fold domains"/>
    <property type="match status" value="1"/>
</dbReference>